<comment type="caution">
    <text evidence="3">The sequence shown here is derived from an EMBL/GenBank/DDBJ whole genome shotgun (WGS) entry which is preliminary data.</text>
</comment>
<evidence type="ECO:0000259" key="2">
    <source>
        <dbReference type="Pfam" id="PF12335"/>
    </source>
</evidence>
<evidence type="ECO:0000313" key="3">
    <source>
        <dbReference type="EMBL" id="KAJ8303568.1"/>
    </source>
</evidence>
<reference evidence="3 4" key="1">
    <citation type="submission" date="2022-12" db="EMBL/GenBank/DDBJ databases">
        <title>Chromosome-level genome of Tegillarca granosa.</title>
        <authorList>
            <person name="Kim J."/>
        </authorList>
    </citation>
    <scope>NUCLEOTIDE SEQUENCE [LARGE SCALE GENOMIC DNA]</scope>
    <source>
        <strain evidence="3">Teg-2019</strain>
        <tissue evidence="3">Adductor muscle</tissue>
    </source>
</reference>
<keyword evidence="4" id="KW-1185">Reference proteome</keyword>
<dbReference type="EMBL" id="JARBDR010000917">
    <property type="protein sequence ID" value="KAJ8303568.1"/>
    <property type="molecule type" value="Genomic_DNA"/>
</dbReference>
<dbReference type="Pfam" id="PF12335">
    <property type="entry name" value="SBF2"/>
    <property type="match status" value="1"/>
</dbReference>
<feature type="region of interest" description="Disordered" evidence="1">
    <location>
        <begin position="1"/>
        <end position="31"/>
    </location>
</feature>
<organism evidence="3 4">
    <name type="scientific">Tegillarca granosa</name>
    <name type="common">Malaysian cockle</name>
    <name type="synonym">Anadara granosa</name>
    <dbReference type="NCBI Taxonomy" id="220873"/>
    <lineage>
        <taxon>Eukaryota</taxon>
        <taxon>Metazoa</taxon>
        <taxon>Spiralia</taxon>
        <taxon>Lophotrochozoa</taxon>
        <taxon>Mollusca</taxon>
        <taxon>Bivalvia</taxon>
        <taxon>Autobranchia</taxon>
        <taxon>Pteriomorphia</taxon>
        <taxon>Arcoida</taxon>
        <taxon>Arcoidea</taxon>
        <taxon>Arcidae</taxon>
        <taxon>Tegillarca</taxon>
    </lineage>
</organism>
<feature type="region of interest" description="Disordered" evidence="1">
    <location>
        <begin position="95"/>
        <end position="160"/>
    </location>
</feature>
<proteinExistence type="predicted"/>
<protein>
    <recommendedName>
        <fullName evidence="2">SBF1/SBF2 domain-containing protein</fullName>
    </recommendedName>
</protein>
<sequence length="510" mass="57728">MDFVRRRFSQGGSGSDDESKSMSSSISEGTSRFFNSVVAKKNGLLNNISSKIESVGTLMKTNSMKGGNSPMKSGPDPRYQHWEDSKDRLYAGNRYENADRRSNHSSGGYSDSSWNGDEQPPTSSNINISFDEPLYSPTNKTFSNTEQFQNTSPSNVKSGFRNGKEAEQYYAPKSNHGTNHKIVADVHSEHSNGTSTQKIQNRVSEPMSSADVESSASTNNMEYEEPNEVKRAPKFTTTKRRSSTVDEMLFDDYVPPDDLADKPEVQNGIGNFKKKTLIHASGDLMSFDDDFEKDKELPTFQSGISVESSEYGGYSQTSVDSSDNEFGGVQLYRTASMGSENSWSSSYSIDSQPDDLTLECMGFMKGFVEKIFKSSILQEDFGLHYFATVLFECNEAEDFSPAKTLMNMCFTFYHESSHGNVRYKNFLYSYLREQPIWQSLRFWNAAFFDAIQCERSRRPVCTRTFTCNMRAFGLQKELCLEFLRKQSTIANVKGEQLQMLKDNCEKWKEH</sequence>
<feature type="domain" description="SBF1/SBF2" evidence="2">
    <location>
        <begin position="388"/>
        <end position="454"/>
    </location>
</feature>
<feature type="compositionally biased region" description="Low complexity" evidence="1">
    <location>
        <begin position="21"/>
        <end position="31"/>
    </location>
</feature>
<feature type="region of interest" description="Disordered" evidence="1">
    <location>
        <begin position="60"/>
        <end position="82"/>
    </location>
</feature>
<dbReference type="InterPro" id="IPR022096">
    <property type="entry name" value="SBF1/SBF2"/>
</dbReference>
<accession>A0ABQ9EK00</accession>
<feature type="compositionally biased region" description="Polar residues" evidence="1">
    <location>
        <begin position="136"/>
        <end position="157"/>
    </location>
</feature>
<dbReference type="PANTHER" id="PTHR13663">
    <property type="entry name" value="SIMILAR TO RIKEN CDNA 6430548M08"/>
    <property type="match status" value="1"/>
</dbReference>
<feature type="region of interest" description="Disordered" evidence="1">
    <location>
        <begin position="189"/>
        <end position="228"/>
    </location>
</feature>
<dbReference type="Proteomes" id="UP001217089">
    <property type="component" value="Unassembled WGS sequence"/>
</dbReference>
<evidence type="ECO:0000313" key="4">
    <source>
        <dbReference type="Proteomes" id="UP001217089"/>
    </source>
</evidence>
<feature type="compositionally biased region" description="Polar residues" evidence="1">
    <location>
        <begin position="191"/>
        <end position="221"/>
    </location>
</feature>
<dbReference type="PANTHER" id="PTHR13663:SF2">
    <property type="entry name" value="SIMILAR TO RIKEN CDNA 6430548M08"/>
    <property type="match status" value="1"/>
</dbReference>
<evidence type="ECO:0000256" key="1">
    <source>
        <dbReference type="SAM" id="MobiDB-lite"/>
    </source>
</evidence>
<name>A0ABQ9EK00_TEGGR</name>
<feature type="compositionally biased region" description="Low complexity" evidence="1">
    <location>
        <begin position="104"/>
        <end position="117"/>
    </location>
</feature>
<gene>
    <name evidence="3" type="ORF">KUTeg_019964</name>
</gene>
<dbReference type="InterPro" id="IPR039872">
    <property type="entry name" value="KIAA0513"/>
</dbReference>